<accession>A0A1H2G0L6</accession>
<name>A0A1H2G0L6_9PSED</name>
<organism evidence="1 2">
    <name type="scientific">Pseudomonas pohangensis</name>
    <dbReference type="NCBI Taxonomy" id="364197"/>
    <lineage>
        <taxon>Bacteria</taxon>
        <taxon>Pseudomonadati</taxon>
        <taxon>Pseudomonadota</taxon>
        <taxon>Gammaproteobacteria</taxon>
        <taxon>Pseudomonadales</taxon>
        <taxon>Pseudomonadaceae</taxon>
        <taxon>Pseudomonas</taxon>
    </lineage>
</organism>
<dbReference type="RefSeq" id="WP_408003040.1">
    <property type="nucleotide sequence ID" value="NZ_LT629785.1"/>
</dbReference>
<evidence type="ECO:0008006" key="3">
    <source>
        <dbReference type="Google" id="ProtNLM"/>
    </source>
</evidence>
<dbReference type="STRING" id="364197.SAMN05216296_1951"/>
<sequence>MSKLTIVAHIHANPEQIDLVRTELERLMPIARVEAGCLQ</sequence>
<dbReference type="Gene3D" id="3.30.70.100">
    <property type="match status" value="1"/>
</dbReference>
<reference evidence="2" key="1">
    <citation type="submission" date="2016-10" db="EMBL/GenBank/DDBJ databases">
        <authorList>
            <person name="Varghese N."/>
            <person name="Submissions S."/>
        </authorList>
    </citation>
    <scope>NUCLEOTIDE SEQUENCE [LARGE SCALE GENOMIC DNA]</scope>
    <source>
        <strain evidence="2">DSM 17875</strain>
    </source>
</reference>
<dbReference type="InterPro" id="IPR011008">
    <property type="entry name" value="Dimeric_a/b-barrel"/>
</dbReference>
<dbReference type="SUPFAM" id="SSF54909">
    <property type="entry name" value="Dimeric alpha+beta barrel"/>
    <property type="match status" value="1"/>
</dbReference>
<protein>
    <recommendedName>
        <fullName evidence="3">Antibiotic biosynthesis monooxygenase</fullName>
    </recommendedName>
</protein>
<keyword evidence="2" id="KW-1185">Reference proteome</keyword>
<gene>
    <name evidence="1" type="ORF">SAMN05216296_1951</name>
</gene>
<proteinExistence type="predicted"/>
<dbReference type="EMBL" id="LT629785">
    <property type="protein sequence ID" value="SDU13115.1"/>
    <property type="molecule type" value="Genomic_DNA"/>
</dbReference>
<dbReference type="Proteomes" id="UP000243232">
    <property type="component" value="Chromosome I"/>
</dbReference>
<evidence type="ECO:0000313" key="1">
    <source>
        <dbReference type="EMBL" id="SDU13115.1"/>
    </source>
</evidence>
<dbReference type="AlphaFoldDB" id="A0A1H2G0L6"/>
<evidence type="ECO:0000313" key="2">
    <source>
        <dbReference type="Proteomes" id="UP000243232"/>
    </source>
</evidence>